<dbReference type="GeneID" id="69974520"/>
<sequence>MAESTSSIRVLQICVEIFNGSLRAASVNEYSRPTAAVRQRSQVDIRMSVPIWYRSSRYRLGAAGHPLCGTASGKDSTCATILMLEAVRRIEIAGERQPTRYISTANTTVENVSLARHIETMLEEIDCFAVDHALDVTTQVSIPSLAMQFVVSTIGPARWFARRRTRCETASARGLAQITATKDV</sequence>
<reference evidence="1 2" key="1">
    <citation type="journal article" date="2014" name="Genome Announc.">
        <title>Draft Genome Sequence of the Haloacid-Degrading Burkholderia caribensis Strain MBA4.</title>
        <authorList>
            <person name="Pan Y."/>
            <person name="Kong K.F."/>
            <person name="Tsang J.S."/>
        </authorList>
    </citation>
    <scope>NUCLEOTIDE SEQUENCE [LARGE SCALE GENOMIC DNA]</scope>
    <source>
        <strain evidence="1 2">MBA4</strain>
        <plasmid evidence="2">Plasmid</plasmid>
    </source>
</reference>
<evidence type="ECO:0000313" key="1">
    <source>
        <dbReference type="EMBL" id="ALL71128.1"/>
    </source>
</evidence>
<accession>A0A0P0RQ36</accession>
<dbReference type="KEGG" id="bcai:K788_0002047"/>
<protein>
    <submittedName>
        <fullName evidence="1">Uncharacterized protein</fullName>
    </submittedName>
</protein>
<dbReference type="Proteomes" id="UP000019146">
    <property type="component" value="Plasmid unnamed"/>
</dbReference>
<dbReference type="EMBL" id="CP012748">
    <property type="protein sequence ID" value="ALL71128.1"/>
    <property type="molecule type" value="Genomic_DNA"/>
</dbReference>
<evidence type="ECO:0000313" key="2">
    <source>
        <dbReference type="Proteomes" id="UP000019146"/>
    </source>
</evidence>
<geneLocation type="plasmid" evidence="2"/>
<dbReference type="RefSeq" id="WP_035992895.1">
    <property type="nucleotide sequence ID" value="NZ_CP012748.1"/>
</dbReference>
<proteinExistence type="predicted"/>
<dbReference type="AlphaFoldDB" id="A0A0P0RQ36"/>
<gene>
    <name evidence="1" type="ORF">K788_0002047</name>
</gene>
<keyword evidence="1" id="KW-0614">Plasmid</keyword>
<name>A0A0P0RQ36_9BURK</name>
<organism evidence="1 2">
    <name type="scientific">Paraburkholderia caribensis MBA4</name>
    <dbReference type="NCBI Taxonomy" id="1323664"/>
    <lineage>
        <taxon>Bacteria</taxon>
        <taxon>Pseudomonadati</taxon>
        <taxon>Pseudomonadota</taxon>
        <taxon>Betaproteobacteria</taxon>
        <taxon>Burkholderiales</taxon>
        <taxon>Burkholderiaceae</taxon>
        <taxon>Paraburkholderia</taxon>
    </lineage>
</organism>